<evidence type="ECO:0000256" key="1">
    <source>
        <dbReference type="SAM" id="MobiDB-lite"/>
    </source>
</evidence>
<accession>A0A383WCI0</accession>
<feature type="compositionally biased region" description="Low complexity" evidence="1">
    <location>
        <begin position="236"/>
        <end position="260"/>
    </location>
</feature>
<feature type="region of interest" description="Disordered" evidence="1">
    <location>
        <begin position="184"/>
        <end position="265"/>
    </location>
</feature>
<feature type="compositionally biased region" description="Basic residues" evidence="1">
    <location>
        <begin position="115"/>
        <end position="129"/>
    </location>
</feature>
<dbReference type="Proteomes" id="UP000256970">
    <property type="component" value="Unassembled WGS sequence"/>
</dbReference>
<feature type="region of interest" description="Disordered" evidence="1">
    <location>
        <begin position="109"/>
        <end position="166"/>
    </location>
</feature>
<feature type="compositionally biased region" description="Low complexity" evidence="1">
    <location>
        <begin position="150"/>
        <end position="166"/>
    </location>
</feature>
<dbReference type="EMBL" id="FNXT01001229">
    <property type="protein sequence ID" value="SZX75335.1"/>
    <property type="molecule type" value="Genomic_DNA"/>
</dbReference>
<evidence type="ECO:0000313" key="3">
    <source>
        <dbReference type="Proteomes" id="UP000256970"/>
    </source>
</evidence>
<organism evidence="2 3">
    <name type="scientific">Tetradesmus obliquus</name>
    <name type="common">Green alga</name>
    <name type="synonym">Acutodesmus obliquus</name>
    <dbReference type="NCBI Taxonomy" id="3088"/>
    <lineage>
        <taxon>Eukaryota</taxon>
        <taxon>Viridiplantae</taxon>
        <taxon>Chlorophyta</taxon>
        <taxon>core chlorophytes</taxon>
        <taxon>Chlorophyceae</taxon>
        <taxon>CS clade</taxon>
        <taxon>Sphaeropleales</taxon>
        <taxon>Scenedesmaceae</taxon>
        <taxon>Tetradesmus</taxon>
    </lineage>
</organism>
<evidence type="ECO:0000313" key="2">
    <source>
        <dbReference type="EMBL" id="SZX75335.1"/>
    </source>
</evidence>
<dbReference type="AlphaFoldDB" id="A0A383WCI0"/>
<reference evidence="2 3" key="1">
    <citation type="submission" date="2016-10" db="EMBL/GenBank/DDBJ databases">
        <authorList>
            <person name="Cai Z."/>
        </authorList>
    </citation>
    <scope>NUCLEOTIDE SEQUENCE [LARGE SCALE GENOMIC DNA]</scope>
</reference>
<gene>
    <name evidence="2" type="ORF">BQ4739_LOCUS15618</name>
</gene>
<sequence>MTAEVTVSFSRVMEALGGAPFCSAADSSCEPQQDLLPSYMEGAACSEDGSTASEPAMATERIHRRSASCSAIMEPDPACLQLQDTSLSGSHASLVSAASTPTVDALAAAEGQEKQRHKHKHRHHHHRHSQQQQQQQEVLPLRPAEHMVRSASVDSSHASSGASHHSSVVGLIAVVEERRPKSFTVGTLHQRPHHLSSSAAAPTLHHSHGSSNSCSHSAFTHAAGSRAGASKHHSSGLKPQQQPQLLSSAAAGAARRSPLQHALHSKHHATFAASAGGYIGSVGSAGGGVGAMGGAAAAGVAGSAGSFTGSGGALGLLGVPKVQRVMSESVKPEAIAKGFAGNWLSRRCLDVFTGARAVAQAEVLRKLLPDCPGLHLWLVKPPRSRHWVPVHLGAAERLRQGAGCYLHDDGSVGPSGEVWKCRVLLDLMCRGFAVQIRFRPAKARCGSLAEDLRAKLARFDFPLNDKDNGGCRPIELPNGWPVVEYPIICDGVNALYEELFGPRRMLL</sequence>
<keyword evidence="3" id="KW-1185">Reference proteome</keyword>
<protein>
    <submittedName>
        <fullName evidence="2">Uncharacterized protein</fullName>
    </submittedName>
</protein>
<proteinExistence type="predicted"/>
<name>A0A383WCI0_TETOB</name>